<dbReference type="Gramene" id="GeneID_38334463_t1">
    <property type="protein sequence ID" value="YP_009532836.1"/>
    <property type="gene ID" value="GeneID_38334463"/>
</dbReference>
<dbReference type="KEGG" id="gsj:38334463"/>
<feature type="region of interest" description="Disordered" evidence="1">
    <location>
        <begin position="49"/>
        <end position="73"/>
    </location>
</feature>
<evidence type="ECO:0000313" key="2">
    <source>
        <dbReference type="EMBL" id="AYD72984.1"/>
    </source>
</evidence>
<accession>A0A386JNF0</accession>
<protein>
    <submittedName>
        <fullName evidence="2">Uncharacterized protein</fullName>
    </submittedName>
</protein>
<feature type="compositionally biased region" description="Polar residues" evidence="1">
    <location>
        <begin position="49"/>
        <end position="64"/>
    </location>
</feature>
<reference evidence="2" key="1">
    <citation type="journal article" date="2018" name="Mitochondrial DNA Part B Resour">
        <title>The first complete mitochondrial genome of wild soybean (Glycine soja).</title>
        <authorList>
            <person name="Asaf S."/>
            <person name="Khan A.L."/>
            <person name="Al-Harrasi A."/>
            <person name="Kim T.H."/>
            <person name="Lee I.-J."/>
        </authorList>
    </citation>
    <scope>NUCLEOTIDE SEQUENCE</scope>
</reference>
<proteinExistence type="predicted"/>
<dbReference type="RefSeq" id="YP_009532836.1">
    <property type="nucleotide sequence ID" value="NC_039768.1"/>
</dbReference>
<name>A0A386JNF0_GLYSO</name>
<sequence length="129" mass="14083">MAEEKAMPPRSSFSICLSIFSFSREGSKATLVLVCPIFFFRISLFEASSQGNPETSTDSPSPEFSSQVCSNSNSSCITSKPDALSSSIPLMFGFTNHSLSLFACMISWSVASFRFHAEGPLPARKNCFR</sequence>
<dbReference type="AlphaFoldDB" id="A0A386JNF0"/>
<organism evidence="2">
    <name type="scientific">Glycine soja</name>
    <name type="common">Wild soybean</name>
    <dbReference type="NCBI Taxonomy" id="3848"/>
    <lineage>
        <taxon>Eukaryota</taxon>
        <taxon>Viridiplantae</taxon>
        <taxon>Streptophyta</taxon>
        <taxon>Embryophyta</taxon>
        <taxon>Tracheophyta</taxon>
        <taxon>Spermatophyta</taxon>
        <taxon>Magnoliopsida</taxon>
        <taxon>eudicotyledons</taxon>
        <taxon>Gunneridae</taxon>
        <taxon>Pentapetalae</taxon>
        <taxon>rosids</taxon>
        <taxon>fabids</taxon>
        <taxon>Fabales</taxon>
        <taxon>Fabaceae</taxon>
        <taxon>Papilionoideae</taxon>
        <taxon>50 kb inversion clade</taxon>
        <taxon>NPAAA clade</taxon>
        <taxon>indigoferoid/millettioid clade</taxon>
        <taxon>Phaseoleae</taxon>
        <taxon>Glycine</taxon>
        <taxon>Glycine subgen. Soja</taxon>
    </lineage>
</organism>
<geneLocation type="mitochondrion" evidence="2"/>
<gene>
    <name evidence="2" type="primary">orf129</name>
</gene>
<evidence type="ECO:0000256" key="1">
    <source>
        <dbReference type="SAM" id="MobiDB-lite"/>
    </source>
</evidence>
<keyword evidence="2" id="KW-0496">Mitochondrion</keyword>
<dbReference type="EMBL" id="MF955859">
    <property type="protein sequence ID" value="AYD72984.1"/>
    <property type="molecule type" value="Genomic_DNA"/>
</dbReference>
<dbReference type="GeneID" id="38334463"/>